<dbReference type="InterPro" id="IPR018060">
    <property type="entry name" value="HTH_AraC"/>
</dbReference>
<evidence type="ECO:0000313" key="7">
    <source>
        <dbReference type="Proteomes" id="UP001300012"/>
    </source>
</evidence>
<keyword evidence="4" id="KW-1133">Transmembrane helix</keyword>
<dbReference type="InterPro" id="IPR041522">
    <property type="entry name" value="CdaR_GGDEF"/>
</dbReference>
<proteinExistence type="predicted"/>
<protein>
    <submittedName>
        <fullName evidence="6">Helix-turn-helix domain-containing protein</fullName>
    </submittedName>
</protein>
<dbReference type="PROSITE" id="PS01124">
    <property type="entry name" value="HTH_ARAC_FAMILY_2"/>
    <property type="match status" value="1"/>
</dbReference>
<dbReference type="EMBL" id="JANQBD010000026">
    <property type="protein sequence ID" value="MCR8635323.1"/>
    <property type="molecule type" value="Genomic_DNA"/>
</dbReference>
<dbReference type="RefSeq" id="WP_258216864.1">
    <property type="nucleotide sequence ID" value="NZ_JANQBD010000026.1"/>
</dbReference>
<feature type="transmembrane region" description="Helical" evidence="4">
    <location>
        <begin position="333"/>
        <end position="352"/>
    </location>
</feature>
<dbReference type="Gene3D" id="1.10.10.60">
    <property type="entry name" value="Homeodomain-like"/>
    <property type="match status" value="2"/>
</dbReference>
<sequence length="806" mass="93371">MNLWLALKKLTQKGLNRIRLLRMSLFNRRSVFIKLLTSYILILLLPLIGGYILYSKVESITTENASHYNLAMLEQFKQSTDARLKEVDQLAQELMLNPKLNLLLNDSSEQPADTYKYIEFIRNFLERHKTKTSDFIYDYYLYFSGSDTVLKWGLKTDSRTFYNDYYRYKHMSYEEWKSKVLRAFHNMEYMPSEVLIQNMGSMPETRDNKPANVITYIQSLPIQDSMNISGALVILIEEAKIKEMIRQIEAVNESAVYIVNDKDQVVMATSQQFDVNPAFLKKLKGESGLKDEDFNGKDVIVSYTSSDRTDWKYISIMPKEIFLQPVYVLKSKAIGLFILCLILGAVAAYLMAYRNYVPLRHIVNAVLQGRSPVLRSKGNEYEFLQNTIEESFMKEQHLQGIISQQVPVIRANFLSRLLRGHVDFRTEPVETMNFLGIQFISDQFTVILIDVDDASGFAEELSERQWASIRFIMSNVSLEIAGEHHQAYFVDLDRNRMALLLNVGNERPEAAEDISQIAEQIKHIIETRFKMVLTLAVSNIHQGINRIGQCHSEALAALDYKMVKGLSVIIHYYELTPAESQYVYPIETEIQLMNYVKSGDFDKAEFLIDHIYETNFRSNPITPEISKCLFLDMASTLLKILNRLRISEREDLAEFINPIKRIEACSTAEEMYSCIKSMYQKVAEVLRKERTDHHQQMMESIAGIIMQNLTNPNLGLAWIADSMNMSQQYMSTFFKKMYGENMTNFIAKKRMEHAKRLMEDKSLTIAQIAQTIGYNNDIVFSRAFKKSEGIPPGKYRETQLRKLEEL</sequence>
<dbReference type="Gene3D" id="3.30.450.20">
    <property type="entry name" value="PAS domain"/>
    <property type="match status" value="1"/>
</dbReference>
<keyword evidence="4" id="KW-0472">Membrane</keyword>
<dbReference type="InterPro" id="IPR020449">
    <property type="entry name" value="Tscrpt_reg_AraC-type_HTH"/>
</dbReference>
<evidence type="ECO:0000256" key="3">
    <source>
        <dbReference type="ARBA" id="ARBA00023163"/>
    </source>
</evidence>
<reference evidence="6 7" key="1">
    <citation type="submission" date="2022-08" db="EMBL/GenBank/DDBJ databases">
        <title>Paenibacillus endoradicis sp. nov., Paenibacillus radicibacter sp. nov and Paenibacillus pararadicis sp. nov., three cold-adapted plant growth-promoting bacteria isolated from root of Larix gmelinii in Great Khingan.</title>
        <authorList>
            <person name="Xue H."/>
        </authorList>
    </citation>
    <scope>NUCLEOTIDE SEQUENCE [LARGE SCALE GENOMIC DNA]</scope>
    <source>
        <strain evidence="6 7">N5-1-1-5</strain>
    </source>
</reference>
<feature type="transmembrane region" description="Helical" evidence="4">
    <location>
        <begin position="31"/>
        <end position="54"/>
    </location>
</feature>
<dbReference type="PRINTS" id="PR00032">
    <property type="entry name" value="HTHARAC"/>
</dbReference>
<evidence type="ECO:0000256" key="4">
    <source>
        <dbReference type="SAM" id="Phobius"/>
    </source>
</evidence>
<dbReference type="InterPro" id="IPR009057">
    <property type="entry name" value="Homeodomain-like_sf"/>
</dbReference>
<evidence type="ECO:0000256" key="2">
    <source>
        <dbReference type="ARBA" id="ARBA00023125"/>
    </source>
</evidence>
<accession>A0ABT1YSQ6</accession>
<dbReference type="PROSITE" id="PS00041">
    <property type="entry name" value="HTH_ARAC_FAMILY_1"/>
    <property type="match status" value="1"/>
</dbReference>
<dbReference type="InterPro" id="IPR018062">
    <property type="entry name" value="HTH_AraC-typ_CS"/>
</dbReference>
<evidence type="ECO:0000259" key="5">
    <source>
        <dbReference type="PROSITE" id="PS01124"/>
    </source>
</evidence>
<dbReference type="SUPFAM" id="SSF46689">
    <property type="entry name" value="Homeodomain-like"/>
    <property type="match status" value="1"/>
</dbReference>
<dbReference type="SMART" id="SM00342">
    <property type="entry name" value="HTH_ARAC"/>
    <property type="match status" value="1"/>
</dbReference>
<dbReference type="PANTHER" id="PTHR43280">
    <property type="entry name" value="ARAC-FAMILY TRANSCRIPTIONAL REGULATOR"/>
    <property type="match status" value="1"/>
</dbReference>
<comment type="caution">
    <text evidence="6">The sequence shown here is derived from an EMBL/GenBank/DDBJ whole genome shotgun (WGS) entry which is preliminary data.</text>
</comment>
<feature type="domain" description="HTH araC/xylS-type" evidence="5">
    <location>
        <begin position="699"/>
        <end position="798"/>
    </location>
</feature>
<keyword evidence="2" id="KW-0238">DNA-binding</keyword>
<evidence type="ECO:0000313" key="6">
    <source>
        <dbReference type="EMBL" id="MCR8635323.1"/>
    </source>
</evidence>
<name>A0ABT1YSQ6_9BACL</name>
<dbReference type="Pfam" id="PF17853">
    <property type="entry name" value="GGDEF_2"/>
    <property type="match status" value="1"/>
</dbReference>
<dbReference type="PANTHER" id="PTHR43280:SF2">
    <property type="entry name" value="HTH-TYPE TRANSCRIPTIONAL REGULATOR EXSA"/>
    <property type="match status" value="1"/>
</dbReference>
<keyword evidence="4" id="KW-0812">Transmembrane</keyword>
<organism evidence="6 7">
    <name type="scientific">Paenibacillus radicis</name>
    <name type="common">ex Xue et al. 2023</name>
    <dbReference type="NCBI Taxonomy" id="2972489"/>
    <lineage>
        <taxon>Bacteria</taxon>
        <taxon>Bacillati</taxon>
        <taxon>Bacillota</taxon>
        <taxon>Bacilli</taxon>
        <taxon>Bacillales</taxon>
        <taxon>Paenibacillaceae</taxon>
        <taxon>Paenibacillus</taxon>
    </lineage>
</organism>
<gene>
    <name evidence="6" type="ORF">NV381_29390</name>
</gene>
<keyword evidence="1" id="KW-0805">Transcription regulation</keyword>
<keyword evidence="3" id="KW-0804">Transcription</keyword>
<dbReference type="Pfam" id="PF12833">
    <property type="entry name" value="HTH_18"/>
    <property type="match status" value="1"/>
</dbReference>
<keyword evidence="7" id="KW-1185">Reference proteome</keyword>
<dbReference type="Proteomes" id="UP001300012">
    <property type="component" value="Unassembled WGS sequence"/>
</dbReference>
<evidence type="ECO:0000256" key="1">
    <source>
        <dbReference type="ARBA" id="ARBA00023015"/>
    </source>
</evidence>